<sequence length="710" mass="77858">MCACLFQPFASLFGGRLDEDEVPDPASLDAPGPDHTEGLTADDVTLTSDNPTAQALAATVLSPTNAAAAPPRRNWRGAEIKSPRSGQSIPKEFSRSDSSDKRIEQALEEQLAKDAEKEKARQVELSMRVRYKCIKMGRHGHKTTRWLSILRSPSSGSPDTLVLYKQAPGKEVEADTRESKLGNVRPKLVKGGREVIVDFLDHSTSSLSILGIDGGGGERIILPRESAKSSTPIVAPEDLDALPAGQTEYLEDLMYQLTQGFYRPHQVAAEVASAHSSVHSSAHSSAGRASPTGDIHSLHNPTREVRRQSVEMQHPATEILSDLESTVADALFVSMQNYTERLSSDGTEWEELISRHIGMDGTRVWKSASYNPRVPRFKCVTHIAVPVAKAWEAFTNPVLRPAWDKKIFKFNVLREWPLPDAENYGGQALIQLLLYSCSPKSTGACAGREFFEIRVLLPATSADDTAKIVTLQIRQDQESKYRTTTTAHQTGLGATHHEHCFFFKPFKNGTMTRLTNITKISLTGNILAGSASAMLQDKIGEHAAKVVSALKKGLETEGQLFLPEWDAKMSKREPSFEAKLRAPSSPRATTIAGVQTYSATVEKGPPGVGFGLLVEMIGDKIVVDEVLVDSVKYHKWDTGTEGERIWIEKGDVIAECSGEELGEGIQKLVQCLRRVRIGGGVDMVLERGHKLGGAVVERRRSVQRKNSERL</sequence>
<keyword evidence="3" id="KW-1185">Reference proteome</keyword>
<evidence type="ECO:0000256" key="1">
    <source>
        <dbReference type="SAM" id="MobiDB-lite"/>
    </source>
</evidence>
<feature type="region of interest" description="Disordered" evidence="1">
    <location>
        <begin position="275"/>
        <end position="301"/>
    </location>
</feature>
<feature type="compositionally biased region" description="Basic and acidic residues" evidence="1">
    <location>
        <begin position="92"/>
        <end position="101"/>
    </location>
</feature>
<dbReference type="InterPro" id="IPR023393">
    <property type="entry name" value="START-like_dom_sf"/>
</dbReference>
<evidence type="ECO:0000313" key="2">
    <source>
        <dbReference type="EMBL" id="GMI38077.1"/>
    </source>
</evidence>
<comment type="caution">
    <text evidence="2">The sequence shown here is derived from an EMBL/GenBank/DDBJ whole genome shotgun (WGS) entry which is preliminary data.</text>
</comment>
<dbReference type="Proteomes" id="UP001165060">
    <property type="component" value="Unassembled WGS sequence"/>
</dbReference>
<evidence type="ECO:0000313" key="3">
    <source>
        <dbReference type="Proteomes" id="UP001165060"/>
    </source>
</evidence>
<name>A0ABQ6N119_9STRA</name>
<feature type="region of interest" description="Disordered" evidence="1">
    <location>
        <begin position="62"/>
        <end position="101"/>
    </location>
</feature>
<reference evidence="2 3" key="1">
    <citation type="journal article" date="2023" name="Commun. Biol.">
        <title>Genome analysis of Parmales, the sister group of diatoms, reveals the evolutionary specialization of diatoms from phago-mixotrophs to photoautotrophs.</title>
        <authorList>
            <person name="Ban H."/>
            <person name="Sato S."/>
            <person name="Yoshikawa S."/>
            <person name="Yamada K."/>
            <person name="Nakamura Y."/>
            <person name="Ichinomiya M."/>
            <person name="Sato N."/>
            <person name="Blanc-Mathieu R."/>
            <person name="Endo H."/>
            <person name="Kuwata A."/>
            <person name="Ogata H."/>
        </authorList>
    </citation>
    <scope>NUCLEOTIDE SEQUENCE [LARGE SCALE GENOMIC DNA]</scope>
</reference>
<dbReference type="Gene3D" id="3.30.530.20">
    <property type="match status" value="1"/>
</dbReference>
<gene>
    <name evidence="2" type="ORF">TeGR_g328</name>
</gene>
<evidence type="ECO:0008006" key="4">
    <source>
        <dbReference type="Google" id="ProtNLM"/>
    </source>
</evidence>
<proteinExistence type="predicted"/>
<dbReference type="EMBL" id="BRYB01000805">
    <property type="protein sequence ID" value="GMI38077.1"/>
    <property type="molecule type" value="Genomic_DNA"/>
</dbReference>
<accession>A0ABQ6N119</accession>
<protein>
    <recommendedName>
        <fullName evidence="4">START domain-containing protein</fullName>
    </recommendedName>
</protein>
<feature type="region of interest" description="Disordered" evidence="1">
    <location>
        <begin position="15"/>
        <end position="41"/>
    </location>
</feature>
<organism evidence="2 3">
    <name type="scientific">Tetraparma gracilis</name>
    <dbReference type="NCBI Taxonomy" id="2962635"/>
    <lineage>
        <taxon>Eukaryota</taxon>
        <taxon>Sar</taxon>
        <taxon>Stramenopiles</taxon>
        <taxon>Ochrophyta</taxon>
        <taxon>Bolidophyceae</taxon>
        <taxon>Parmales</taxon>
        <taxon>Triparmaceae</taxon>
        <taxon>Tetraparma</taxon>
    </lineage>
</organism>
<dbReference type="SUPFAM" id="SSF55961">
    <property type="entry name" value="Bet v1-like"/>
    <property type="match status" value="1"/>
</dbReference>
<feature type="compositionally biased region" description="Low complexity" evidence="1">
    <location>
        <begin position="275"/>
        <end position="290"/>
    </location>
</feature>